<dbReference type="InterPro" id="IPR036271">
    <property type="entry name" value="Tet_transcr_reg_TetR-rel_C_sf"/>
</dbReference>
<dbReference type="Pfam" id="PF00440">
    <property type="entry name" value="TetR_N"/>
    <property type="match status" value="1"/>
</dbReference>
<evidence type="ECO:0000313" key="8">
    <source>
        <dbReference type="Proteomes" id="UP000295497"/>
    </source>
</evidence>
<dbReference type="PANTHER" id="PTHR30055:SF234">
    <property type="entry name" value="HTH-TYPE TRANSCRIPTIONAL REGULATOR BETI"/>
    <property type="match status" value="1"/>
</dbReference>
<keyword evidence="2 4" id="KW-0238">DNA-binding</keyword>
<name>A0A4P2QZF7_SORCE</name>
<dbReference type="RefSeq" id="WP_237244402.1">
    <property type="nucleotide sequence ID" value="NZ_CP012672.1"/>
</dbReference>
<proteinExistence type="predicted"/>
<dbReference type="InterPro" id="IPR041490">
    <property type="entry name" value="KstR2_TetR_C"/>
</dbReference>
<dbReference type="FunFam" id="1.10.10.60:FF:000141">
    <property type="entry name" value="TetR family transcriptional regulator"/>
    <property type="match status" value="1"/>
</dbReference>
<feature type="compositionally biased region" description="Low complexity" evidence="5">
    <location>
        <begin position="234"/>
        <end position="246"/>
    </location>
</feature>
<evidence type="ECO:0000313" key="7">
    <source>
        <dbReference type="EMBL" id="AUX35631.1"/>
    </source>
</evidence>
<accession>A0A4P2QZF7</accession>
<dbReference type="Gene3D" id="1.10.357.10">
    <property type="entry name" value="Tetracycline Repressor, domain 2"/>
    <property type="match status" value="1"/>
</dbReference>
<dbReference type="InterPro" id="IPR050109">
    <property type="entry name" value="HTH-type_TetR-like_transc_reg"/>
</dbReference>
<organism evidence="7 8">
    <name type="scientific">Sorangium cellulosum</name>
    <name type="common">Polyangium cellulosum</name>
    <dbReference type="NCBI Taxonomy" id="56"/>
    <lineage>
        <taxon>Bacteria</taxon>
        <taxon>Pseudomonadati</taxon>
        <taxon>Myxococcota</taxon>
        <taxon>Polyangia</taxon>
        <taxon>Polyangiales</taxon>
        <taxon>Polyangiaceae</taxon>
        <taxon>Sorangium</taxon>
    </lineage>
</organism>
<feature type="region of interest" description="Disordered" evidence="5">
    <location>
        <begin position="194"/>
        <end position="265"/>
    </location>
</feature>
<feature type="domain" description="HTH tetR-type" evidence="6">
    <location>
        <begin position="4"/>
        <end position="64"/>
    </location>
</feature>
<dbReference type="GO" id="GO:0000976">
    <property type="term" value="F:transcription cis-regulatory region binding"/>
    <property type="evidence" value="ECO:0007669"/>
    <property type="project" value="TreeGrafter"/>
</dbReference>
<evidence type="ECO:0000259" key="6">
    <source>
        <dbReference type="PROSITE" id="PS50977"/>
    </source>
</evidence>
<dbReference type="Proteomes" id="UP000295497">
    <property type="component" value="Chromosome"/>
</dbReference>
<dbReference type="PANTHER" id="PTHR30055">
    <property type="entry name" value="HTH-TYPE TRANSCRIPTIONAL REGULATOR RUTR"/>
    <property type="match status" value="1"/>
</dbReference>
<feature type="compositionally biased region" description="Pro residues" evidence="5">
    <location>
        <begin position="204"/>
        <end position="227"/>
    </location>
</feature>
<dbReference type="GO" id="GO:0003700">
    <property type="term" value="F:DNA-binding transcription factor activity"/>
    <property type="evidence" value="ECO:0007669"/>
    <property type="project" value="TreeGrafter"/>
</dbReference>
<dbReference type="Pfam" id="PF17932">
    <property type="entry name" value="TetR_C_24"/>
    <property type="match status" value="1"/>
</dbReference>
<keyword evidence="1" id="KW-0805">Transcription regulation</keyword>
<dbReference type="SUPFAM" id="SSF48498">
    <property type="entry name" value="Tetracyclin repressor-like, C-terminal domain"/>
    <property type="match status" value="1"/>
</dbReference>
<sequence length="265" mass="28795">MNKSERRQALLRAARAVFSEKGYHEAKVDDIVALAKVAKGTFYLYFPDKRSVFGELVRGLFSRLGGAILRVDPSADVEAQVKHNIRAIVAVLLDDPALTSILLSHAAGLDPAFVKELRAFRQEVKLLLERSLAEGQRLGVIEPGDTELYATFTIGALKEVLFENALEDQARPRERIVTALYDLLRRGYLRMDPAPGQPALRAEPGPPAPGAEPGPPALRAKPGPPAPRTDGEPEAPALEDAAPARAARAERASPPRARRARPRGN</sequence>
<dbReference type="InterPro" id="IPR009057">
    <property type="entry name" value="Homeodomain-like_sf"/>
</dbReference>
<dbReference type="EMBL" id="CP012672">
    <property type="protein sequence ID" value="AUX35631.1"/>
    <property type="molecule type" value="Genomic_DNA"/>
</dbReference>
<dbReference type="InterPro" id="IPR001647">
    <property type="entry name" value="HTH_TetR"/>
</dbReference>
<keyword evidence="3" id="KW-0804">Transcription</keyword>
<protein>
    <recommendedName>
        <fullName evidence="6">HTH tetR-type domain-containing protein</fullName>
    </recommendedName>
</protein>
<dbReference type="AlphaFoldDB" id="A0A4P2QZF7"/>
<evidence type="ECO:0000256" key="5">
    <source>
        <dbReference type="SAM" id="MobiDB-lite"/>
    </source>
</evidence>
<dbReference type="PROSITE" id="PS50977">
    <property type="entry name" value="HTH_TETR_2"/>
    <property type="match status" value="1"/>
</dbReference>
<evidence type="ECO:0000256" key="1">
    <source>
        <dbReference type="ARBA" id="ARBA00023015"/>
    </source>
</evidence>
<feature type="DNA-binding region" description="H-T-H motif" evidence="4">
    <location>
        <begin position="27"/>
        <end position="46"/>
    </location>
</feature>
<dbReference type="Gene3D" id="1.10.10.60">
    <property type="entry name" value="Homeodomain-like"/>
    <property type="match status" value="1"/>
</dbReference>
<feature type="compositionally biased region" description="Basic residues" evidence="5">
    <location>
        <begin position="256"/>
        <end position="265"/>
    </location>
</feature>
<evidence type="ECO:0000256" key="2">
    <source>
        <dbReference type="ARBA" id="ARBA00023125"/>
    </source>
</evidence>
<dbReference type="SUPFAM" id="SSF46689">
    <property type="entry name" value="Homeodomain-like"/>
    <property type="match status" value="1"/>
</dbReference>
<evidence type="ECO:0000256" key="3">
    <source>
        <dbReference type="ARBA" id="ARBA00023163"/>
    </source>
</evidence>
<dbReference type="PRINTS" id="PR00455">
    <property type="entry name" value="HTHTETR"/>
</dbReference>
<reference evidence="7 8" key="1">
    <citation type="submission" date="2015-09" db="EMBL/GenBank/DDBJ databases">
        <title>Sorangium comparison.</title>
        <authorList>
            <person name="Zaburannyi N."/>
            <person name="Bunk B."/>
            <person name="Overmann J."/>
            <person name="Mueller R."/>
        </authorList>
    </citation>
    <scope>NUCLEOTIDE SEQUENCE [LARGE SCALE GENOMIC DNA]</scope>
    <source>
        <strain evidence="7 8">So ce836</strain>
    </source>
</reference>
<evidence type="ECO:0000256" key="4">
    <source>
        <dbReference type="PROSITE-ProRule" id="PRU00335"/>
    </source>
</evidence>
<gene>
    <name evidence="7" type="ORF">SOCE836_078260</name>
</gene>